<dbReference type="SUPFAM" id="SSF52540">
    <property type="entry name" value="P-loop containing nucleoside triphosphate hydrolases"/>
    <property type="match status" value="1"/>
</dbReference>
<feature type="compositionally biased region" description="Basic and acidic residues" evidence="1">
    <location>
        <begin position="53"/>
        <end position="65"/>
    </location>
</feature>
<gene>
    <name evidence="2" type="ORF">EGW08_022952</name>
</gene>
<dbReference type="PANTHER" id="PTHR10704">
    <property type="entry name" value="CARBOHYDRATE SULFOTRANSFERASE"/>
    <property type="match status" value="1"/>
</dbReference>
<dbReference type="STRING" id="188477.A0A433SJL0"/>
<dbReference type="Proteomes" id="UP000271974">
    <property type="component" value="Unassembled WGS sequence"/>
</dbReference>
<feature type="compositionally biased region" description="Polar residues" evidence="1">
    <location>
        <begin position="1"/>
        <end position="19"/>
    </location>
</feature>
<dbReference type="OrthoDB" id="6156372at2759"/>
<proteinExistence type="predicted"/>
<dbReference type="AlphaFoldDB" id="A0A433SJL0"/>
<dbReference type="GO" id="GO:0006790">
    <property type="term" value="P:sulfur compound metabolic process"/>
    <property type="evidence" value="ECO:0007669"/>
    <property type="project" value="TreeGrafter"/>
</dbReference>
<keyword evidence="3" id="KW-1185">Reference proteome</keyword>
<sequence length="435" mass="47852">MIETKSFQSRPELDSSQGGIISKHGHVPLQPDRLHFVEGEDSGDDVIVGAMPYRHDNGVDDDEKKRSRTKRKPRRDPVAADGVPEPEGDLLAEEALLEESVLKDMAPRGVEIKPPRPGETSRKAVYFFEDLEQSDGGMFEEEGDALSVEMEDNRFVDVEEDLNEGNGRISMSQQDLSSADLGKVKDVHTKNEDKDEMIAEIKTGSRNSPSVSQVGSGSGGGLNEDVESRGTGHGHAQREETPERGPRPTKLIILTYMRSGSSYVGNLLERSPQVYYLYEPLYSTQVNFGHWGKFRYLDGHSVSESTNPDTNPGGPTNRRKRTRGAPAAYFRSDSIAVRALKSALDCRICDLDLDTMTQVTMGLGVRTVGLRLCAQGGTDEGDLSKVMQCCRNASATCGTTLAVAVKVIRLSMQQARALMEQDEAVKLLHLLRDPR</sequence>
<feature type="region of interest" description="Disordered" evidence="1">
    <location>
        <begin position="301"/>
        <end position="325"/>
    </location>
</feature>
<dbReference type="EMBL" id="RQTK01001744">
    <property type="protein sequence ID" value="RUS69284.1"/>
    <property type="molecule type" value="Genomic_DNA"/>
</dbReference>
<dbReference type="Gene3D" id="3.40.50.300">
    <property type="entry name" value="P-loop containing nucleotide triphosphate hydrolases"/>
    <property type="match status" value="1"/>
</dbReference>
<evidence type="ECO:0000256" key="1">
    <source>
        <dbReference type="SAM" id="MobiDB-lite"/>
    </source>
</evidence>
<feature type="region of interest" description="Disordered" evidence="1">
    <location>
        <begin position="164"/>
        <end position="249"/>
    </location>
</feature>
<protein>
    <recommendedName>
        <fullName evidence="4">Sulfotransferase domain-containing protein</fullName>
    </recommendedName>
</protein>
<organism evidence="2 3">
    <name type="scientific">Elysia chlorotica</name>
    <name type="common">Eastern emerald elysia</name>
    <name type="synonym">Sea slug</name>
    <dbReference type="NCBI Taxonomy" id="188477"/>
    <lineage>
        <taxon>Eukaryota</taxon>
        <taxon>Metazoa</taxon>
        <taxon>Spiralia</taxon>
        <taxon>Lophotrochozoa</taxon>
        <taxon>Mollusca</taxon>
        <taxon>Gastropoda</taxon>
        <taxon>Heterobranchia</taxon>
        <taxon>Euthyneura</taxon>
        <taxon>Panpulmonata</taxon>
        <taxon>Sacoglossa</taxon>
        <taxon>Placobranchoidea</taxon>
        <taxon>Plakobranchidae</taxon>
        <taxon>Elysia</taxon>
    </lineage>
</organism>
<dbReference type="PANTHER" id="PTHR10704:SF71">
    <property type="entry name" value="CARBOHYDRATE SULFOTRANSFERASE 1-LIKE"/>
    <property type="match status" value="1"/>
</dbReference>
<name>A0A433SJL0_ELYCH</name>
<feature type="compositionally biased region" description="Basic and acidic residues" evidence="1">
    <location>
        <begin position="182"/>
        <end position="199"/>
    </location>
</feature>
<accession>A0A433SJL0</accession>
<dbReference type="InterPro" id="IPR051135">
    <property type="entry name" value="Gal/GlcNAc/GalNAc_ST"/>
</dbReference>
<dbReference type="GO" id="GO:0006044">
    <property type="term" value="P:N-acetylglucosamine metabolic process"/>
    <property type="evidence" value="ECO:0007669"/>
    <property type="project" value="TreeGrafter"/>
</dbReference>
<evidence type="ECO:0000313" key="3">
    <source>
        <dbReference type="Proteomes" id="UP000271974"/>
    </source>
</evidence>
<dbReference type="InterPro" id="IPR027417">
    <property type="entry name" value="P-loop_NTPase"/>
</dbReference>
<feature type="compositionally biased region" description="Basic and acidic residues" evidence="1">
    <location>
        <begin position="226"/>
        <end position="246"/>
    </location>
</feature>
<feature type="region of interest" description="Disordered" evidence="1">
    <location>
        <begin position="1"/>
        <end position="27"/>
    </location>
</feature>
<reference evidence="2 3" key="1">
    <citation type="submission" date="2019-01" db="EMBL/GenBank/DDBJ databases">
        <title>A draft genome assembly of the solar-powered sea slug Elysia chlorotica.</title>
        <authorList>
            <person name="Cai H."/>
            <person name="Li Q."/>
            <person name="Fang X."/>
            <person name="Li J."/>
            <person name="Curtis N.E."/>
            <person name="Altenburger A."/>
            <person name="Shibata T."/>
            <person name="Feng M."/>
            <person name="Maeda T."/>
            <person name="Schwartz J.A."/>
            <person name="Shigenobu S."/>
            <person name="Lundholm N."/>
            <person name="Nishiyama T."/>
            <person name="Yang H."/>
            <person name="Hasebe M."/>
            <person name="Li S."/>
            <person name="Pierce S.K."/>
            <person name="Wang J."/>
        </authorList>
    </citation>
    <scope>NUCLEOTIDE SEQUENCE [LARGE SCALE GENOMIC DNA]</scope>
    <source>
        <strain evidence="2">EC2010</strain>
        <tissue evidence="2">Whole organism of an adult</tissue>
    </source>
</reference>
<feature type="compositionally biased region" description="Polar residues" evidence="1">
    <location>
        <begin position="302"/>
        <end position="314"/>
    </location>
</feature>
<evidence type="ECO:0008006" key="4">
    <source>
        <dbReference type="Google" id="ProtNLM"/>
    </source>
</evidence>
<evidence type="ECO:0000313" key="2">
    <source>
        <dbReference type="EMBL" id="RUS69284.1"/>
    </source>
</evidence>
<comment type="caution">
    <text evidence="2">The sequence shown here is derived from an EMBL/GenBank/DDBJ whole genome shotgun (WGS) entry which is preliminary data.</text>
</comment>
<feature type="region of interest" description="Disordered" evidence="1">
    <location>
        <begin position="44"/>
        <end position="89"/>
    </location>
</feature>
<dbReference type="GO" id="GO:0001517">
    <property type="term" value="F:N-acetylglucosamine 6-O-sulfotransferase activity"/>
    <property type="evidence" value="ECO:0007669"/>
    <property type="project" value="TreeGrafter"/>
</dbReference>